<dbReference type="PANTHER" id="PTHR30288:SF0">
    <property type="entry name" value="FLAGELLAR HOOK-ASSOCIATED PROTEIN 2"/>
    <property type="match status" value="1"/>
</dbReference>
<dbReference type="GO" id="GO:0009424">
    <property type="term" value="C:bacterial-type flagellum hook"/>
    <property type="evidence" value="ECO:0007669"/>
    <property type="project" value="UniProtKB-UniRule"/>
</dbReference>
<keyword evidence="8" id="KW-0282">Flagellum</keyword>
<keyword evidence="3 5" id="KW-0175">Coiled coil</keyword>
<dbReference type="EMBL" id="SMAL01000007">
    <property type="protein sequence ID" value="TCT14046.1"/>
    <property type="molecule type" value="Genomic_DNA"/>
</dbReference>
<comment type="function">
    <text evidence="5">Required for morphogenesis and for the elongation of the flagellar filament by facilitating polymerization of the flagellin monomers at the tip of growing filament. Forms a capping structure, which prevents flagellin subunits (transported through the central channel of the flagellum) from leaking out without polymerization at the distal end.</text>
</comment>
<gene>
    <name evidence="8" type="ORF">EDC18_107115</name>
</gene>
<dbReference type="GO" id="GO:0005576">
    <property type="term" value="C:extracellular region"/>
    <property type="evidence" value="ECO:0007669"/>
    <property type="project" value="UniProtKB-SubCell"/>
</dbReference>
<evidence type="ECO:0000256" key="4">
    <source>
        <dbReference type="ARBA" id="ARBA00023143"/>
    </source>
</evidence>
<dbReference type="PANTHER" id="PTHR30288">
    <property type="entry name" value="FLAGELLAR CAP/ASSEMBLY PROTEIN FLID"/>
    <property type="match status" value="1"/>
</dbReference>
<accession>A0A4R3MKD3</accession>
<comment type="similarity">
    <text evidence="1 5">Belongs to the FliD family.</text>
</comment>
<sequence length="506" mass="56543">MTIRFTGLASGLDTDNMIQQMIRIERMKVDRVIKQKTKLEWQQDIWQDMNKKLYDFYRKPLFDLRSASNFNKKSVISSNTGVASVTGNASAVNGMHTLEVERMAKASYLTGAKMQKITIGEQDVKITSQTKLSDVVDSVEGSIIQISSTTNGEPKTINIDENETVGSLINKIRVNDSNINMNFDTNFDRIFMSTKGTGEKMRIEVTAVGDKSELGNELLEKLGLIGLETINEAGVNAEVKYNGAILTSDTNNFAVNGLTINVLSEGTTNLSVSQDTDAIYKSVKDFILAYNELVMDINGKINADTARGYEPLTSEEKKAMSEDEIKKWEDTIKNSLLRRDGVLTGLSQTMRSILVTSDGVSLENDAAFKFISQIGIVTGDYSERGILHIEGDSDFGLHGDMENKLRKAIEEDSEGVSKLLNALANKLYGTMQDRMKSTQLSSALTFYDDKQMRNKVREFDTEIARLEQRLIDVEERYYRQFAAMEKAMQEANSTMSWLMQQLGGGM</sequence>
<evidence type="ECO:0000313" key="9">
    <source>
        <dbReference type="Proteomes" id="UP000294902"/>
    </source>
</evidence>
<evidence type="ECO:0000256" key="3">
    <source>
        <dbReference type="ARBA" id="ARBA00023054"/>
    </source>
</evidence>
<keyword evidence="8" id="KW-0966">Cell projection</keyword>
<comment type="subcellular location">
    <subcellularLocation>
        <location evidence="5">Secreted</location>
    </subcellularLocation>
    <subcellularLocation>
        <location evidence="5">Bacterial flagellum</location>
    </subcellularLocation>
</comment>
<protein>
    <recommendedName>
        <fullName evidence="5">Flagellar hook-associated protein 2</fullName>
        <shortName evidence="5">HAP2</shortName>
    </recommendedName>
    <alternativeName>
        <fullName evidence="5">Flagellar cap protein</fullName>
    </alternativeName>
</protein>
<feature type="domain" description="Flagellar hook-associated protein 2 N-terminal" evidence="6">
    <location>
        <begin position="10"/>
        <end position="106"/>
    </location>
</feature>
<dbReference type="RefSeq" id="WP_132252986.1">
    <property type="nucleotide sequence ID" value="NZ_SMAL01000007.1"/>
</dbReference>
<keyword evidence="5" id="KW-0964">Secreted</keyword>
<evidence type="ECO:0000313" key="8">
    <source>
        <dbReference type="EMBL" id="TCT14046.1"/>
    </source>
</evidence>
<evidence type="ECO:0000256" key="2">
    <source>
        <dbReference type="ARBA" id="ARBA00011255"/>
    </source>
</evidence>
<reference evidence="8 9" key="1">
    <citation type="submission" date="2019-03" db="EMBL/GenBank/DDBJ databases">
        <title>Genomic Encyclopedia of Type Strains, Phase IV (KMG-IV): sequencing the most valuable type-strain genomes for metagenomic binning, comparative biology and taxonomic classification.</title>
        <authorList>
            <person name="Goeker M."/>
        </authorList>
    </citation>
    <scope>NUCLEOTIDE SEQUENCE [LARGE SCALE GENOMIC DNA]</scope>
    <source>
        <strain evidence="8 9">DSM 24629</strain>
    </source>
</reference>
<comment type="subunit">
    <text evidence="2 5">Homopentamer.</text>
</comment>
<dbReference type="InterPro" id="IPR003481">
    <property type="entry name" value="FliD_N"/>
</dbReference>
<feature type="domain" description="Flagellar hook-associated protein 2 C-terminal" evidence="7">
    <location>
        <begin position="235"/>
        <end position="493"/>
    </location>
</feature>
<evidence type="ECO:0000256" key="1">
    <source>
        <dbReference type="ARBA" id="ARBA00009764"/>
    </source>
</evidence>
<dbReference type="Pfam" id="PF02465">
    <property type="entry name" value="FliD_N"/>
    <property type="match status" value="1"/>
</dbReference>
<evidence type="ECO:0000259" key="6">
    <source>
        <dbReference type="Pfam" id="PF02465"/>
    </source>
</evidence>
<dbReference type="Pfam" id="PF07195">
    <property type="entry name" value="FliD_C"/>
    <property type="match status" value="1"/>
</dbReference>
<dbReference type="GO" id="GO:0071973">
    <property type="term" value="P:bacterial-type flagellum-dependent cell motility"/>
    <property type="evidence" value="ECO:0007669"/>
    <property type="project" value="TreeGrafter"/>
</dbReference>
<proteinExistence type="inferred from homology"/>
<dbReference type="InterPro" id="IPR010809">
    <property type="entry name" value="FliD_C"/>
</dbReference>
<feature type="coiled-coil region" evidence="5">
    <location>
        <begin position="449"/>
        <end position="476"/>
    </location>
</feature>
<keyword evidence="9" id="KW-1185">Reference proteome</keyword>
<name>A0A4R3MKD3_9FIRM</name>
<dbReference type="InterPro" id="IPR040026">
    <property type="entry name" value="FliD"/>
</dbReference>
<keyword evidence="4 5" id="KW-0975">Bacterial flagellum</keyword>
<dbReference type="AlphaFoldDB" id="A0A4R3MKD3"/>
<evidence type="ECO:0000256" key="5">
    <source>
        <dbReference type="RuleBase" id="RU362066"/>
    </source>
</evidence>
<evidence type="ECO:0000259" key="7">
    <source>
        <dbReference type="Pfam" id="PF07195"/>
    </source>
</evidence>
<dbReference type="GO" id="GO:0007155">
    <property type="term" value="P:cell adhesion"/>
    <property type="evidence" value="ECO:0007669"/>
    <property type="project" value="InterPro"/>
</dbReference>
<dbReference type="Proteomes" id="UP000294902">
    <property type="component" value="Unassembled WGS sequence"/>
</dbReference>
<keyword evidence="8" id="KW-0969">Cilium</keyword>
<comment type="caution">
    <text evidence="8">The sequence shown here is derived from an EMBL/GenBank/DDBJ whole genome shotgun (WGS) entry which is preliminary data.</text>
</comment>
<dbReference type="GO" id="GO:0009421">
    <property type="term" value="C:bacterial-type flagellum filament cap"/>
    <property type="evidence" value="ECO:0007669"/>
    <property type="project" value="InterPro"/>
</dbReference>
<organism evidence="8 9">
    <name type="scientific">Natranaerovirga pectinivora</name>
    <dbReference type="NCBI Taxonomy" id="682400"/>
    <lineage>
        <taxon>Bacteria</taxon>
        <taxon>Bacillati</taxon>
        <taxon>Bacillota</taxon>
        <taxon>Clostridia</taxon>
        <taxon>Lachnospirales</taxon>
        <taxon>Natranaerovirgaceae</taxon>
        <taxon>Natranaerovirga</taxon>
    </lineage>
</organism>
<dbReference type="OrthoDB" id="9776025at2"/>